<gene>
    <name evidence="2" type="ORF">DJ70_12470</name>
</gene>
<dbReference type="AlphaFoldDB" id="A0A256IFC7"/>
<keyword evidence="3" id="KW-1185">Reference proteome</keyword>
<accession>A0A256IFC7</accession>
<evidence type="ECO:0000313" key="3">
    <source>
        <dbReference type="Proteomes" id="UP000216308"/>
    </source>
</evidence>
<dbReference type="EMBL" id="NHPJ01000107">
    <property type="protein sequence ID" value="OYR55249.1"/>
    <property type="molecule type" value="Genomic_DNA"/>
</dbReference>
<dbReference type="Proteomes" id="UP000216308">
    <property type="component" value="Unassembled WGS sequence"/>
</dbReference>
<proteinExistence type="predicted"/>
<dbReference type="OrthoDB" id="329946at2157"/>
<protein>
    <submittedName>
        <fullName evidence="2">Uncharacterized protein</fullName>
    </submittedName>
</protein>
<dbReference type="RefSeq" id="WP_094533550.1">
    <property type="nucleotide sequence ID" value="NZ_NHPJ01000107.1"/>
</dbReference>
<comment type="caution">
    <text evidence="2">The sequence shown here is derived from an EMBL/GenBank/DDBJ whole genome shotgun (WGS) entry which is preliminary data.</text>
</comment>
<name>A0A256IFC7_9EURY</name>
<evidence type="ECO:0000256" key="1">
    <source>
        <dbReference type="SAM" id="MobiDB-lite"/>
    </source>
</evidence>
<feature type="region of interest" description="Disordered" evidence="1">
    <location>
        <begin position="129"/>
        <end position="156"/>
    </location>
</feature>
<reference evidence="2 3" key="1">
    <citation type="journal article" date="2014" name="Front. Microbiol.">
        <title>Population and genomic analysis of the genus Halorubrum.</title>
        <authorList>
            <person name="Fullmer M.S."/>
            <person name="Soucy S.M."/>
            <person name="Swithers K.S."/>
            <person name="Makkay A.M."/>
            <person name="Wheeler R."/>
            <person name="Ventosa A."/>
            <person name="Gogarten J.P."/>
            <person name="Papke R.T."/>
        </authorList>
    </citation>
    <scope>NUCLEOTIDE SEQUENCE [LARGE SCALE GENOMIC DNA]</scope>
    <source>
        <strain evidence="2 3">Cb34</strain>
    </source>
</reference>
<evidence type="ECO:0000313" key="2">
    <source>
        <dbReference type="EMBL" id="OYR55249.1"/>
    </source>
</evidence>
<sequence length="170" mass="18141">MSDSRVAKATIRDTDLLASLEEAEEEHGSLADAVRHAVATTYAGDDDTGEVHEESGLPVKAREGHRKLVEWTGIGGRIELGTAESILANHLNIQKGAVRKVVIKPLKREEVIALHQGVHHVSIVVGSLQDGPIDADTTSEPETTTSGEAVADGGSVRERLDELANAEVER</sequence>
<organism evidence="2 3">
    <name type="scientific">Halorubrum halodurans</name>
    <dbReference type="NCBI Taxonomy" id="1383851"/>
    <lineage>
        <taxon>Archaea</taxon>
        <taxon>Methanobacteriati</taxon>
        <taxon>Methanobacteriota</taxon>
        <taxon>Stenosarchaea group</taxon>
        <taxon>Halobacteria</taxon>
        <taxon>Halobacteriales</taxon>
        <taxon>Haloferacaceae</taxon>
        <taxon>Halorubrum</taxon>
    </lineage>
</organism>